<dbReference type="GO" id="GO:0006357">
    <property type="term" value="P:regulation of transcription by RNA polymerase II"/>
    <property type="evidence" value="ECO:0007669"/>
    <property type="project" value="InterPro"/>
</dbReference>
<keyword evidence="14" id="KW-1185">Reference proteome</keyword>
<dbReference type="GO" id="GO:0016592">
    <property type="term" value="C:mediator complex"/>
    <property type="evidence" value="ECO:0007669"/>
    <property type="project" value="Ensembl"/>
</dbReference>
<dbReference type="AlphaFoldDB" id="A0A9L0IG20"/>
<evidence type="ECO:0000256" key="12">
    <source>
        <dbReference type="SAM" id="MobiDB-lite"/>
    </source>
</evidence>
<dbReference type="InterPro" id="IPR011425">
    <property type="entry name" value="Med9"/>
</dbReference>
<proteinExistence type="inferred from homology"/>
<reference evidence="13 14" key="1">
    <citation type="journal article" date="2020" name="Nat. Commun.">
        <title>Donkey genomes provide new insights into domestication and selection for coat color.</title>
        <authorList>
            <person name="Wang"/>
            <person name="C."/>
            <person name="Li"/>
            <person name="H."/>
            <person name="Guo"/>
            <person name="Y."/>
            <person name="Huang"/>
            <person name="J."/>
            <person name="Sun"/>
            <person name="Y."/>
            <person name="Min"/>
            <person name="J."/>
            <person name="Wang"/>
            <person name="J."/>
            <person name="Fang"/>
            <person name="X."/>
            <person name="Zhao"/>
            <person name="Z."/>
            <person name="Wang"/>
            <person name="S."/>
            <person name="Zhang"/>
            <person name="Y."/>
            <person name="Liu"/>
            <person name="Q."/>
            <person name="Jiang"/>
            <person name="Q."/>
            <person name="Wang"/>
            <person name="X."/>
            <person name="Guo"/>
            <person name="Y."/>
            <person name="Yang"/>
            <person name="C."/>
            <person name="Wang"/>
            <person name="Y."/>
            <person name="Tian"/>
            <person name="F."/>
            <person name="Zhuang"/>
            <person name="G."/>
            <person name="Fan"/>
            <person name="Y."/>
            <person name="Gao"/>
            <person name="Q."/>
            <person name="Li"/>
            <person name="Y."/>
            <person name="Ju"/>
            <person name="Z."/>
            <person name="Li"/>
            <person name="J."/>
            <person name="Li"/>
            <person name="R."/>
            <person name="Hou"/>
            <person name="M."/>
            <person name="Yang"/>
            <person name="G."/>
            <person name="Liu"/>
            <person name="G."/>
            <person name="Liu"/>
            <person name="W."/>
            <person name="Guo"/>
            <person name="J."/>
            <person name="Pan"/>
            <person name="S."/>
            <person name="Fan"/>
            <person name="G."/>
            <person name="Zhang"/>
            <person name="W."/>
            <person name="Zhang"/>
            <person name="R."/>
            <person name="Yu"/>
            <person name="J."/>
            <person name="Zhang"/>
            <person name="X."/>
            <person name="Yin"/>
            <person name="Q."/>
            <person name="Ji"/>
            <person name="C."/>
            <person name="Jin"/>
            <person name="Y."/>
            <person name="Yue"/>
            <person name="G."/>
            <person name="Liu"/>
            <person name="M."/>
            <person name="Xu"/>
            <person name="J."/>
            <person name="Liu"/>
            <person name="S."/>
            <person name="Jordana"/>
            <person name="J."/>
            <person name="Noce"/>
            <person name="A."/>
            <person name="Amills"/>
            <person name="M."/>
            <person name="Wu"/>
            <person name="D.D."/>
            <person name="Li"/>
            <person name="S."/>
            <person name="Zhou"/>
            <person name="X. and Zhong"/>
            <person name="J."/>
        </authorList>
    </citation>
    <scope>NUCLEOTIDE SEQUENCE [LARGE SCALE GENOMIC DNA]</scope>
</reference>
<comment type="similarity">
    <text evidence="2 11">Belongs to the Mediator complex subunit 9 family.</text>
</comment>
<evidence type="ECO:0000313" key="13">
    <source>
        <dbReference type="Ensembl" id="ENSEASP00005039833.1"/>
    </source>
</evidence>
<gene>
    <name evidence="11 13" type="primary">MED9</name>
</gene>
<evidence type="ECO:0000256" key="7">
    <source>
        <dbReference type="ARBA" id="ARBA00023163"/>
    </source>
</evidence>
<keyword evidence="6 11" id="KW-0010">Activator</keyword>
<dbReference type="GeneTree" id="ENSGT00390000017379"/>
<dbReference type="Proteomes" id="UP000694387">
    <property type="component" value="Chromosome 13"/>
</dbReference>
<protein>
    <recommendedName>
        <fullName evidence="3 11">Mediator of RNA polymerase II transcription subunit 9</fullName>
    </recommendedName>
    <alternativeName>
        <fullName evidence="10 11">Mediator complex subunit 9</fullName>
    </alternativeName>
</protein>
<dbReference type="PANTHER" id="PTHR20844:SF0">
    <property type="entry name" value="MEDIATOR OF RNA POLYMERASE II TRANSCRIPTION SUBUNIT 9"/>
    <property type="match status" value="1"/>
</dbReference>
<dbReference type="CDD" id="cd21431">
    <property type="entry name" value="Med9-C"/>
    <property type="match status" value="1"/>
</dbReference>
<dbReference type="GO" id="GO:0070847">
    <property type="term" value="C:core mediator complex"/>
    <property type="evidence" value="ECO:0007669"/>
    <property type="project" value="Ensembl"/>
</dbReference>
<comment type="subunit">
    <text evidence="11">Component of the Mediator complex, which is composed of MED1, MED4, MED6, MED7, MED8, MED9, MED10, MED11, MED12, MED13, MED13L, MED14, MED15, MED16, MED17, MED18, MED19, MED20, MED21, MED22, MED23, MED24, MED25, MED26, MED27, MED29, MED30, MED31, CCNC, CDK8 and CDC2L6/CDK11. The MED12, MED13, CCNC and CDK8 subunits form a distinct module termed the CDK8 module. Mediator containing the CDK8 module is less active than Mediator lacking this module in supporting transcriptional activation. Individual preparations of the Mediator complex lacking one or more distinct subunits have been variously termed ARC, CRSP, DRIP, PC2, SMCC and TRAP.</text>
</comment>
<comment type="function">
    <text evidence="9 11">Component of the Mediator complex, a coactivator involved in the regulated transcription of nearly all RNA polymerase II-dependent genes. Mediator functions as a bridge to convey information from gene-specific regulatory proteins to the basal RNA polymerase II transcription machinery. Mediator is recruited to promoters by direct interactions with regulatory proteins and serves as a scaffold for the assembly of a functional preinitiation complex with RNA polymerase II and the general transcription factors.</text>
</comment>
<dbReference type="Ensembl" id="ENSEAST00005062690.1">
    <property type="protein sequence ID" value="ENSEASP00005039833.1"/>
    <property type="gene ID" value="ENSEASG00005033143.1"/>
</dbReference>
<reference evidence="13" key="3">
    <citation type="submission" date="2025-09" db="UniProtKB">
        <authorList>
            <consortium name="Ensembl"/>
        </authorList>
    </citation>
    <scope>IDENTIFICATION</scope>
</reference>
<keyword evidence="4 11" id="KW-0805">Transcription regulation</keyword>
<organism evidence="13 14">
    <name type="scientific">Equus asinus</name>
    <name type="common">Donkey</name>
    <name type="synonym">Equus africanus asinus</name>
    <dbReference type="NCBI Taxonomy" id="9793"/>
    <lineage>
        <taxon>Eukaryota</taxon>
        <taxon>Metazoa</taxon>
        <taxon>Chordata</taxon>
        <taxon>Craniata</taxon>
        <taxon>Vertebrata</taxon>
        <taxon>Euteleostomi</taxon>
        <taxon>Mammalia</taxon>
        <taxon>Eutheria</taxon>
        <taxon>Laurasiatheria</taxon>
        <taxon>Perissodactyla</taxon>
        <taxon>Equidae</taxon>
        <taxon>Equus</taxon>
    </lineage>
</organism>
<feature type="compositionally biased region" description="Pro residues" evidence="12">
    <location>
        <begin position="19"/>
        <end position="53"/>
    </location>
</feature>
<evidence type="ECO:0000256" key="11">
    <source>
        <dbReference type="RuleBase" id="RU364145"/>
    </source>
</evidence>
<sequence>MASAGVAAGRQVEDALPPSADPPLPETKPLLPPQAPPPVAAPPPQQSPAPRPQSPAGVKEEENFSFLPLVHNIIKWSSPLFPSATEGRLRSCCRLGLAVGCVAPFQLRSPPGGLFIWLLYSLETLLYQKSTSMDKDSPDIHQDLNALKAKFQEMRKVISSMPGIHLSPEQQQQQLHSLREQVRTKSELLQKYKSLCMFEVPKE</sequence>
<dbReference type="InterPro" id="IPR037212">
    <property type="entry name" value="Med7/Med21-like"/>
</dbReference>
<evidence type="ECO:0000256" key="6">
    <source>
        <dbReference type="ARBA" id="ARBA00023159"/>
    </source>
</evidence>
<dbReference type="GO" id="GO:0003712">
    <property type="term" value="F:transcription coregulator activity"/>
    <property type="evidence" value="ECO:0007669"/>
    <property type="project" value="InterPro"/>
</dbReference>
<evidence type="ECO:0000256" key="5">
    <source>
        <dbReference type="ARBA" id="ARBA00023054"/>
    </source>
</evidence>
<name>A0A9L0IG20_EQUAS</name>
<dbReference type="Pfam" id="PF07544">
    <property type="entry name" value="Med9"/>
    <property type="match status" value="1"/>
</dbReference>
<evidence type="ECO:0000256" key="1">
    <source>
        <dbReference type="ARBA" id="ARBA00004123"/>
    </source>
</evidence>
<accession>A0A9L0IG20</accession>
<dbReference type="InterPro" id="IPR039242">
    <property type="entry name" value="MED9_metazoa"/>
</dbReference>
<keyword evidence="5" id="KW-0175">Coiled coil</keyword>
<evidence type="ECO:0000256" key="10">
    <source>
        <dbReference type="ARBA" id="ARBA00031260"/>
    </source>
</evidence>
<evidence type="ECO:0000256" key="8">
    <source>
        <dbReference type="ARBA" id="ARBA00023242"/>
    </source>
</evidence>
<keyword evidence="7 11" id="KW-0804">Transcription</keyword>
<comment type="subcellular location">
    <subcellularLocation>
        <location evidence="1 11">Nucleus</location>
    </subcellularLocation>
</comment>
<evidence type="ECO:0000256" key="4">
    <source>
        <dbReference type="ARBA" id="ARBA00023015"/>
    </source>
</evidence>
<feature type="region of interest" description="Disordered" evidence="12">
    <location>
        <begin position="1"/>
        <end position="58"/>
    </location>
</feature>
<dbReference type="SUPFAM" id="SSF140718">
    <property type="entry name" value="Mediator hinge subcomplex-like"/>
    <property type="match status" value="1"/>
</dbReference>
<evidence type="ECO:0000256" key="3">
    <source>
        <dbReference type="ARBA" id="ARBA00020636"/>
    </source>
</evidence>
<evidence type="ECO:0000256" key="2">
    <source>
        <dbReference type="ARBA" id="ARBA00008089"/>
    </source>
</evidence>
<reference evidence="13" key="2">
    <citation type="submission" date="2025-08" db="UniProtKB">
        <authorList>
            <consortium name="Ensembl"/>
        </authorList>
    </citation>
    <scope>IDENTIFICATION</scope>
</reference>
<evidence type="ECO:0000313" key="14">
    <source>
        <dbReference type="Proteomes" id="UP000694387"/>
    </source>
</evidence>
<evidence type="ECO:0000256" key="9">
    <source>
        <dbReference type="ARBA" id="ARBA00025687"/>
    </source>
</evidence>
<keyword evidence="8 11" id="KW-0539">Nucleus</keyword>
<dbReference type="PANTHER" id="PTHR20844">
    <property type="entry name" value="MEDIATOR OF RNA POLYMERASE II TRANSCRIPTION, SUBUNIT 9"/>
    <property type="match status" value="1"/>
</dbReference>